<gene>
    <name evidence="3" type="ORF">ACFQZM_27915</name>
</gene>
<name>A0ABW2XPA2_9ACTN</name>
<feature type="transmembrane region" description="Helical" evidence="1">
    <location>
        <begin position="85"/>
        <end position="104"/>
    </location>
</feature>
<comment type="caution">
    <text evidence="3">The sequence shown here is derived from an EMBL/GenBank/DDBJ whole genome shotgun (WGS) entry which is preliminary data.</text>
</comment>
<proteinExistence type="predicted"/>
<dbReference type="EMBL" id="JBHTGP010000013">
    <property type="protein sequence ID" value="MFD0688352.1"/>
    <property type="molecule type" value="Genomic_DNA"/>
</dbReference>
<evidence type="ECO:0000256" key="1">
    <source>
        <dbReference type="SAM" id="Phobius"/>
    </source>
</evidence>
<organism evidence="3 4">
    <name type="scientific">Actinomadura fibrosa</name>
    <dbReference type="NCBI Taxonomy" id="111802"/>
    <lineage>
        <taxon>Bacteria</taxon>
        <taxon>Bacillati</taxon>
        <taxon>Actinomycetota</taxon>
        <taxon>Actinomycetes</taxon>
        <taxon>Streptosporangiales</taxon>
        <taxon>Thermomonosporaceae</taxon>
        <taxon>Actinomadura</taxon>
    </lineage>
</organism>
<keyword evidence="4" id="KW-1185">Reference proteome</keyword>
<evidence type="ECO:0000313" key="3">
    <source>
        <dbReference type="EMBL" id="MFD0688352.1"/>
    </source>
</evidence>
<accession>A0ABW2XPA2</accession>
<evidence type="ECO:0000259" key="2">
    <source>
        <dbReference type="Pfam" id="PF19803"/>
    </source>
</evidence>
<sequence>MAETLVRDLIQERQSRQLARRLAGREFRPRRAVAGLLAALLVTAAGWAAAVELLAAALGAGVHPLPGAGRAVHALRHQPWRSPDIRATAAVLAGLGVAFLLAAVPGRMRGVPLDGADPRLAGVVRRSALRRTLAAAALEVPGIERVRVRGPGVFRRRITVRAATHYRNPANLEELVERAVDDRLDRVEPMYRPLVAVRLSWRKD</sequence>
<dbReference type="Proteomes" id="UP001597063">
    <property type="component" value="Unassembled WGS sequence"/>
</dbReference>
<keyword evidence="1" id="KW-1133">Transmembrane helix</keyword>
<dbReference type="Pfam" id="PF19803">
    <property type="entry name" value="DUF6286"/>
    <property type="match status" value="1"/>
</dbReference>
<protein>
    <submittedName>
        <fullName evidence="3">DUF6286 domain-containing protein</fullName>
    </submittedName>
</protein>
<keyword evidence="1" id="KW-0812">Transmembrane</keyword>
<keyword evidence="1" id="KW-0472">Membrane</keyword>
<dbReference type="InterPro" id="IPR046253">
    <property type="entry name" value="DUF6286"/>
</dbReference>
<dbReference type="RefSeq" id="WP_378324069.1">
    <property type="nucleotide sequence ID" value="NZ_JBHTGP010000013.1"/>
</dbReference>
<evidence type="ECO:0000313" key="4">
    <source>
        <dbReference type="Proteomes" id="UP001597063"/>
    </source>
</evidence>
<reference evidence="4" key="1">
    <citation type="journal article" date="2019" name="Int. J. Syst. Evol. Microbiol.">
        <title>The Global Catalogue of Microorganisms (GCM) 10K type strain sequencing project: providing services to taxonomists for standard genome sequencing and annotation.</title>
        <authorList>
            <consortium name="The Broad Institute Genomics Platform"/>
            <consortium name="The Broad Institute Genome Sequencing Center for Infectious Disease"/>
            <person name="Wu L."/>
            <person name="Ma J."/>
        </authorList>
    </citation>
    <scope>NUCLEOTIDE SEQUENCE [LARGE SCALE GENOMIC DNA]</scope>
    <source>
        <strain evidence="4">JCM 9371</strain>
    </source>
</reference>
<feature type="transmembrane region" description="Helical" evidence="1">
    <location>
        <begin position="32"/>
        <end position="65"/>
    </location>
</feature>
<feature type="domain" description="DUF6286" evidence="2">
    <location>
        <begin position="96"/>
        <end position="199"/>
    </location>
</feature>